<dbReference type="GO" id="GO:0005634">
    <property type="term" value="C:nucleus"/>
    <property type="evidence" value="ECO:0007669"/>
    <property type="project" value="UniProtKB-SubCell"/>
</dbReference>
<dbReference type="PANTHER" id="PTHR12565:SF184">
    <property type="entry name" value="BHLH TRANSCRIPTION FACTOR"/>
    <property type="match status" value="1"/>
</dbReference>
<evidence type="ECO:0000256" key="6">
    <source>
        <dbReference type="SAM" id="MobiDB-lite"/>
    </source>
</evidence>
<comment type="subcellular location">
    <subcellularLocation>
        <location evidence="1">Nucleus</location>
    </subcellularLocation>
</comment>
<dbReference type="PANTHER" id="PTHR12565">
    <property type="entry name" value="STEROL REGULATORY ELEMENT-BINDING PROTEIN"/>
    <property type="match status" value="1"/>
</dbReference>
<evidence type="ECO:0000313" key="11">
    <source>
        <dbReference type="RefSeq" id="XP_038986985.1"/>
    </source>
</evidence>
<feature type="domain" description="BHLH" evidence="7">
    <location>
        <begin position="346"/>
        <end position="396"/>
    </location>
</feature>
<evidence type="ECO:0000256" key="2">
    <source>
        <dbReference type="ARBA" id="ARBA00005510"/>
    </source>
</evidence>
<protein>
    <submittedName>
        <fullName evidence="9 10">Transcription factor bHLH62-like isoform X1</fullName>
    </submittedName>
</protein>
<dbReference type="OrthoDB" id="775589at2759"/>
<keyword evidence="8" id="KW-1185">Reference proteome</keyword>
<dbReference type="FunFam" id="4.10.280.10:FF:000002">
    <property type="entry name" value="Basic helix-loop-helix transcription factor"/>
    <property type="match status" value="1"/>
</dbReference>
<keyword evidence="3" id="KW-0805">Transcription regulation</keyword>
<dbReference type="RefSeq" id="XP_038986985.1">
    <property type="nucleotide sequence ID" value="XM_039131057.1"/>
</dbReference>
<dbReference type="SMART" id="SM00353">
    <property type="entry name" value="HLH"/>
    <property type="match status" value="1"/>
</dbReference>
<dbReference type="CDD" id="cd18919">
    <property type="entry name" value="bHLH_AtBPE_like"/>
    <property type="match status" value="1"/>
</dbReference>
<reference evidence="9 10" key="2">
    <citation type="submission" date="2025-04" db="UniProtKB">
        <authorList>
            <consortium name="RefSeq"/>
        </authorList>
    </citation>
    <scope>IDENTIFICATION</scope>
    <source>
        <tissue evidence="9 10">Young leaves</tissue>
    </source>
</reference>
<gene>
    <name evidence="9 10 11" type="primary">LOC103724122</name>
</gene>
<dbReference type="GO" id="GO:0003700">
    <property type="term" value="F:DNA-binding transcription factor activity"/>
    <property type="evidence" value="ECO:0007669"/>
    <property type="project" value="TreeGrafter"/>
</dbReference>
<comment type="similarity">
    <text evidence="2">Belongs to the bHLH protein family.</text>
</comment>
<sequence>MEKERFCSTTPPLNWQSGPGADCFHNLNWDRPMDPSAHFGSALSSLVSSPSSNPPSTTANDSVVIHELITRLGSICNSDEIPLTSCYQGANTSCSSTPLNSPPKINLSMMEHYQRSSRGLPASGNPAMPTVHLAPFTADPGFAERAARLSCFGGRSYGGLPETGKLSSVSSSQSFMGSGSQMGISENIKEIAMQKGAQVEMEMRSKLGGRILGSSTPDSVEFGGGQEESSASERITVSGETSSRGNKENHARKRKAASKGKGKEASLSSSDTNHPKMAEEDDSNAKRSKPAETDGTGKVAAVEPKAKQNGGASSSGDAGQKQGKENYAKPPEPPKDYIHVRARRGQATDSHSLAERVRREKISERMKFLQDLVPGCNKVTGKAVMLDEIINYVQSLQRQVEFLSMKLATVNPRLDFHMENLLPKDMHQARGPMPTPVYPLEAMSTAFSYPHPPQGTPLQSVVTDGLENQRSLNPLDSSMRRRSRNMQLPPLDGSRDATSQNGIDGKLIRGMSLLQLGTSWEDDLQSVVQMGFGQIEENAFSSRASMCRYNSHRSHED</sequence>
<evidence type="ECO:0000256" key="5">
    <source>
        <dbReference type="ARBA" id="ARBA00023242"/>
    </source>
</evidence>
<dbReference type="InterPro" id="IPR036638">
    <property type="entry name" value="HLH_DNA-bd_sf"/>
</dbReference>
<dbReference type="Gene3D" id="4.10.280.10">
    <property type="entry name" value="Helix-loop-helix DNA-binding domain"/>
    <property type="match status" value="1"/>
</dbReference>
<dbReference type="KEGG" id="pda:103724122"/>
<dbReference type="InterPro" id="IPR024097">
    <property type="entry name" value="bHLH_ZIP_TF"/>
</dbReference>
<keyword evidence="4" id="KW-0804">Transcription</keyword>
<feature type="compositionally biased region" description="Basic and acidic residues" evidence="6">
    <location>
        <begin position="322"/>
        <end position="336"/>
    </location>
</feature>
<feature type="region of interest" description="Disordered" evidence="6">
    <location>
        <begin position="463"/>
        <end position="503"/>
    </location>
</feature>
<organism evidence="8 11">
    <name type="scientific">Phoenix dactylifera</name>
    <name type="common">Date palm</name>
    <dbReference type="NCBI Taxonomy" id="42345"/>
    <lineage>
        <taxon>Eukaryota</taxon>
        <taxon>Viridiplantae</taxon>
        <taxon>Streptophyta</taxon>
        <taxon>Embryophyta</taxon>
        <taxon>Tracheophyta</taxon>
        <taxon>Spermatophyta</taxon>
        <taxon>Magnoliopsida</taxon>
        <taxon>Liliopsida</taxon>
        <taxon>Arecaceae</taxon>
        <taxon>Coryphoideae</taxon>
        <taxon>Phoeniceae</taxon>
        <taxon>Phoenix</taxon>
    </lineage>
</organism>
<proteinExistence type="inferred from homology"/>
<evidence type="ECO:0000256" key="1">
    <source>
        <dbReference type="ARBA" id="ARBA00004123"/>
    </source>
</evidence>
<keyword evidence="5" id="KW-0539">Nucleus</keyword>
<dbReference type="PROSITE" id="PS50888">
    <property type="entry name" value="BHLH"/>
    <property type="match status" value="1"/>
</dbReference>
<dbReference type="AlphaFoldDB" id="A0A8B9AKW2"/>
<evidence type="ECO:0000313" key="9">
    <source>
        <dbReference type="RefSeq" id="XP_017702369.2"/>
    </source>
</evidence>
<evidence type="ECO:0000313" key="8">
    <source>
        <dbReference type="Proteomes" id="UP000228380"/>
    </source>
</evidence>
<dbReference type="GeneID" id="103724122"/>
<feature type="compositionally biased region" description="Polar residues" evidence="6">
    <location>
        <begin position="463"/>
        <end position="476"/>
    </location>
</feature>
<feature type="compositionally biased region" description="Basic residues" evidence="6">
    <location>
        <begin position="250"/>
        <end position="260"/>
    </location>
</feature>
<evidence type="ECO:0000256" key="4">
    <source>
        <dbReference type="ARBA" id="ARBA00023163"/>
    </source>
</evidence>
<feature type="region of interest" description="Disordered" evidence="6">
    <location>
        <begin position="209"/>
        <end position="336"/>
    </location>
</feature>
<dbReference type="RefSeq" id="XP_017702369.2">
    <property type="nucleotide sequence ID" value="XM_017846880.3"/>
</dbReference>
<evidence type="ECO:0000259" key="7">
    <source>
        <dbReference type="PROSITE" id="PS50888"/>
    </source>
</evidence>
<evidence type="ECO:0000256" key="3">
    <source>
        <dbReference type="ARBA" id="ARBA00023015"/>
    </source>
</evidence>
<accession>A0A8B9AKW2</accession>
<dbReference type="SUPFAM" id="SSF47459">
    <property type="entry name" value="HLH, helix-loop-helix DNA-binding domain"/>
    <property type="match status" value="1"/>
</dbReference>
<reference evidence="8" key="1">
    <citation type="journal article" date="2019" name="Nat. Commun.">
        <title>Genome-wide association mapping of date palm fruit traits.</title>
        <authorList>
            <person name="Hazzouri K.M."/>
            <person name="Gros-Balthazard M."/>
            <person name="Flowers J.M."/>
            <person name="Copetti D."/>
            <person name="Lemansour A."/>
            <person name="Lebrun M."/>
            <person name="Masmoudi K."/>
            <person name="Ferrand S."/>
            <person name="Dhar M.I."/>
            <person name="Fresquez Z.A."/>
            <person name="Rosas U."/>
            <person name="Zhang J."/>
            <person name="Talag J."/>
            <person name="Lee S."/>
            <person name="Kudrna D."/>
            <person name="Powell R.F."/>
            <person name="Leitch I.J."/>
            <person name="Krueger R.R."/>
            <person name="Wing R.A."/>
            <person name="Amiri K.M.A."/>
            <person name="Purugganan M.D."/>
        </authorList>
    </citation>
    <scope>NUCLEOTIDE SEQUENCE [LARGE SCALE GENOMIC DNA]</scope>
    <source>
        <strain evidence="8">cv. Khalas</strain>
    </source>
</reference>
<dbReference type="Pfam" id="PF00010">
    <property type="entry name" value="HLH"/>
    <property type="match status" value="1"/>
</dbReference>
<dbReference type="InterPro" id="IPR011598">
    <property type="entry name" value="bHLH_dom"/>
</dbReference>
<dbReference type="Proteomes" id="UP000228380">
    <property type="component" value="Chromosome 10"/>
</dbReference>
<evidence type="ECO:0000313" key="10">
    <source>
        <dbReference type="RefSeq" id="XP_038986984.1"/>
    </source>
</evidence>
<feature type="compositionally biased region" description="Polar residues" evidence="6">
    <location>
        <begin position="227"/>
        <end position="244"/>
    </location>
</feature>
<dbReference type="RefSeq" id="XP_038986984.1">
    <property type="nucleotide sequence ID" value="XM_039131056.1"/>
</dbReference>
<feature type="compositionally biased region" description="Basic and acidic residues" evidence="6">
    <location>
        <begin position="273"/>
        <end position="292"/>
    </location>
</feature>
<name>A0A8B9AKW2_PHODC</name>
<dbReference type="GO" id="GO:0046983">
    <property type="term" value="F:protein dimerization activity"/>
    <property type="evidence" value="ECO:0007669"/>
    <property type="project" value="InterPro"/>
</dbReference>